<feature type="compositionally biased region" description="Basic and acidic residues" evidence="4">
    <location>
        <begin position="214"/>
        <end position="229"/>
    </location>
</feature>
<feature type="compositionally biased region" description="Basic and acidic residues" evidence="4">
    <location>
        <begin position="242"/>
        <end position="251"/>
    </location>
</feature>
<feature type="compositionally biased region" description="Basic and acidic residues" evidence="4">
    <location>
        <begin position="64"/>
        <end position="78"/>
    </location>
</feature>
<proteinExistence type="inferred from homology"/>
<feature type="compositionally biased region" description="Basic residues" evidence="4">
    <location>
        <begin position="305"/>
        <end position="316"/>
    </location>
</feature>
<accession>A0A9P1H287</accession>
<reference evidence="7" key="1">
    <citation type="submission" date="2022-11" db="EMBL/GenBank/DDBJ databases">
        <authorList>
            <person name="Scott C."/>
            <person name="Bruce N."/>
        </authorList>
    </citation>
    <scope>NUCLEOTIDE SEQUENCE</scope>
</reference>
<dbReference type="InterPro" id="IPR029190">
    <property type="entry name" value="Rrp14/SURF6_C"/>
</dbReference>
<keyword evidence="8" id="KW-1185">Reference proteome</keyword>
<dbReference type="GO" id="GO:0042273">
    <property type="term" value="P:ribosomal large subunit biogenesis"/>
    <property type="evidence" value="ECO:0007669"/>
    <property type="project" value="TreeGrafter"/>
</dbReference>
<organism evidence="7 8">
    <name type="scientific">Parascedosporium putredinis</name>
    <dbReference type="NCBI Taxonomy" id="1442378"/>
    <lineage>
        <taxon>Eukaryota</taxon>
        <taxon>Fungi</taxon>
        <taxon>Dikarya</taxon>
        <taxon>Ascomycota</taxon>
        <taxon>Pezizomycotina</taxon>
        <taxon>Sordariomycetes</taxon>
        <taxon>Hypocreomycetidae</taxon>
        <taxon>Microascales</taxon>
        <taxon>Microascaceae</taxon>
        <taxon>Parascedosporium</taxon>
    </lineage>
</organism>
<dbReference type="PANTHER" id="PTHR14369">
    <property type="entry name" value="SURFEIT LOCUS PROTEIN 6"/>
    <property type="match status" value="1"/>
</dbReference>
<evidence type="ECO:0000256" key="2">
    <source>
        <dbReference type="ARBA" id="ARBA00005904"/>
    </source>
</evidence>
<evidence type="ECO:0000256" key="1">
    <source>
        <dbReference type="ARBA" id="ARBA00004123"/>
    </source>
</evidence>
<evidence type="ECO:0000256" key="3">
    <source>
        <dbReference type="ARBA" id="ARBA00023242"/>
    </source>
</evidence>
<dbReference type="PANTHER" id="PTHR14369:SF0">
    <property type="entry name" value="SURFEIT LOCUS PROTEIN 6"/>
    <property type="match status" value="1"/>
</dbReference>
<feature type="compositionally biased region" description="Low complexity" evidence="4">
    <location>
        <begin position="112"/>
        <end position="123"/>
    </location>
</feature>
<dbReference type="AlphaFoldDB" id="A0A9P1H287"/>
<dbReference type="InterPro" id="IPR029188">
    <property type="entry name" value="Rrp14_N"/>
</dbReference>
<dbReference type="OrthoDB" id="444809at2759"/>
<name>A0A9P1H287_9PEZI</name>
<evidence type="ECO:0000313" key="7">
    <source>
        <dbReference type="EMBL" id="CAI4214648.1"/>
    </source>
</evidence>
<feature type="region of interest" description="Disordered" evidence="4">
    <location>
        <begin position="241"/>
        <end position="381"/>
    </location>
</feature>
<dbReference type="GO" id="GO:0005730">
    <property type="term" value="C:nucleolus"/>
    <property type="evidence" value="ECO:0007669"/>
    <property type="project" value="TreeGrafter"/>
</dbReference>
<evidence type="ECO:0000259" key="6">
    <source>
        <dbReference type="Pfam" id="PF15459"/>
    </source>
</evidence>
<dbReference type="EMBL" id="CALLCH030000012">
    <property type="protein sequence ID" value="CAI4214648.1"/>
    <property type="molecule type" value="Genomic_DNA"/>
</dbReference>
<evidence type="ECO:0008006" key="9">
    <source>
        <dbReference type="Google" id="ProtNLM"/>
    </source>
</evidence>
<feature type="domain" description="Ribosomal RNA-processing protein 14 N-terminal" evidence="6">
    <location>
        <begin position="9"/>
        <end position="48"/>
    </location>
</feature>
<gene>
    <name evidence="7" type="ORF">PPNO1_LOCUS4377</name>
</gene>
<dbReference type="Pfam" id="PF04935">
    <property type="entry name" value="SURF6"/>
    <property type="match status" value="1"/>
</dbReference>
<comment type="caution">
    <text evidence="7">The sequence shown here is derived from an EMBL/GenBank/DDBJ whole genome shotgun (WGS) entry which is preliminary data.</text>
</comment>
<feature type="compositionally biased region" description="Basic residues" evidence="4">
    <location>
        <begin position="344"/>
        <end position="368"/>
    </location>
</feature>
<comment type="similarity">
    <text evidence="2">Belongs to the SURF6 family.</text>
</comment>
<evidence type="ECO:0000259" key="5">
    <source>
        <dbReference type="Pfam" id="PF04935"/>
    </source>
</evidence>
<feature type="compositionally biased region" description="Low complexity" evidence="4">
    <location>
        <begin position="132"/>
        <end position="152"/>
    </location>
</feature>
<feature type="domain" description="Ribosomal RNA-processing protein 14/surfeit locus protein 6 C-terminal" evidence="5">
    <location>
        <begin position="245"/>
        <end position="356"/>
    </location>
</feature>
<feature type="compositionally biased region" description="Basic and acidic residues" evidence="4">
    <location>
        <begin position="317"/>
        <end position="328"/>
    </location>
</feature>
<comment type="subcellular location">
    <subcellularLocation>
        <location evidence="1">Nucleus</location>
    </subcellularLocation>
</comment>
<evidence type="ECO:0000256" key="4">
    <source>
        <dbReference type="SAM" id="MobiDB-lite"/>
    </source>
</evidence>
<dbReference type="GO" id="GO:0003677">
    <property type="term" value="F:DNA binding"/>
    <property type="evidence" value="ECO:0007669"/>
    <property type="project" value="TreeGrafter"/>
</dbReference>
<protein>
    <recommendedName>
        <fullName evidence="9">SURF6-domain-containing protein</fullName>
    </recommendedName>
</protein>
<feature type="region of interest" description="Disordered" evidence="4">
    <location>
        <begin position="179"/>
        <end position="229"/>
    </location>
</feature>
<feature type="compositionally biased region" description="Basic and acidic residues" evidence="4">
    <location>
        <begin position="183"/>
        <end position="204"/>
    </location>
</feature>
<dbReference type="GO" id="GO:0003723">
    <property type="term" value="F:RNA binding"/>
    <property type="evidence" value="ECO:0007669"/>
    <property type="project" value="TreeGrafter"/>
</dbReference>
<dbReference type="GO" id="GO:0042274">
    <property type="term" value="P:ribosomal small subunit biogenesis"/>
    <property type="evidence" value="ECO:0007669"/>
    <property type="project" value="TreeGrafter"/>
</dbReference>
<keyword evidence="3" id="KW-0539">Nucleus</keyword>
<feature type="region of interest" description="Disordered" evidence="4">
    <location>
        <begin position="31"/>
        <end position="166"/>
    </location>
</feature>
<feature type="compositionally biased region" description="Basic and acidic residues" evidence="4">
    <location>
        <begin position="261"/>
        <end position="303"/>
    </location>
</feature>
<feature type="compositionally biased region" description="Basic and acidic residues" evidence="4">
    <location>
        <begin position="154"/>
        <end position="166"/>
    </location>
</feature>
<sequence>MAPSALQARLAEDENAFSGLLSLIPTRMHYADDDEPQAKKAARAAQAELDPEAAINGEHLTSTTEKEGNKRKLEEGVKGDSASTVAEDAVMEPTPAPTKGDQAPEAVQADVESSTSSEPQSPTFDAPDALIQAPSQTEAASTTTSVSSAVPPSDKPKHIKIPEDTSVFRERFAERLAALRAARKADGPDGKPVRTRQELLEQRRQKQAQRKEHKKEMRRVTKLEEDRKREEALKANSLRYVLNREHKKGPSDPKTALLKVQNEKKRLAALDPEKRKEIEEKETWLTARRRAEGEKIRDDETLLKKAVKRQDRTKRKSEKEWKERKHAVDSGIRARQKKREENIRKRKDDKKLGKMGKKKSGPTKKKNRPGFEGRFGGGGKK</sequence>
<dbReference type="Proteomes" id="UP000838763">
    <property type="component" value="Unassembled WGS sequence"/>
</dbReference>
<dbReference type="InterPro" id="IPR007019">
    <property type="entry name" value="SURF6"/>
</dbReference>
<evidence type="ECO:0000313" key="8">
    <source>
        <dbReference type="Proteomes" id="UP000838763"/>
    </source>
</evidence>
<dbReference type="Pfam" id="PF15459">
    <property type="entry name" value="RRP14"/>
    <property type="match status" value="1"/>
</dbReference>